<accession>A0ABY2BEX2</accession>
<protein>
    <submittedName>
        <fullName evidence="2">Uncharacterized protein</fullName>
    </submittedName>
</protein>
<evidence type="ECO:0000313" key="2">
    <source>
        <dbReference type="EMBL" id="TCO18335.1"/>
    </source>
</evidence>
<dbReference type="Proteomes" id="UP000295818">
    <property type="component" value="Unassembled WGS sequence"/>
</dbReference>
<feature type="region of interest" description="Disordered" evidence="1">
    <location>
        <begin position="41"/>
        <end position="72"/>
    </location>
</feature>
<proteinExistence type="predicted"/>
<name>A0ABY2BEX2_9ACTN</name>
<evidence type="ECO:0000313" key="3">
    <source>
        <dbReference type="Proteomes" id="UP000295818"/>
    </source>
</evidence>
<keyword evidence="3" id="KW-1185">Reference proteome</keyword>
<comment type="caution">
    <text evidence="2">The sequence shown here is derived from an EMBL/GenBank/DDBJ whole genome shotgun (WGS) entry which is preliminary data.</text>
</comment>
<reference evidence="2 3" key="1">
    <citation type="journal article" date="2015" name="Stand. Genomic Sci.">
        <title>Genomic Encyclopedia of Bacterial and Archaeal Type Strains, Phase III: the genomes of soil and plant-associated and newly described type strains.</title>
        <authorList>
            <person name="Whitman W.B."/>
            <person name="Woyke T."/>
            <person name="Klenk H.P."/>
            <person name="Zhou Y."/>
            <person name="Lilburn T.G."/>
            <person name="Beck B.J."/>
            <person name="De Vos P."/>
            <person name="Vandamme P."/>
            <person name="Eisen J.A."/>
            <person name="Garrity G."/>
            <person name="Hugenholtz P."/>
            <person name="Kyrpides N.C."/>
        </authorList>
    </citation>
    <scope>NUCLEOTIDE SEQUENCE [LARGE SCALE GENOMIC DNA]</scope>
    <source>
        <strain evidence="2 3">VKM Ac-2538</strain>
    </source>
</reference>
<evidence type="ECO:0000256" key="1">
    <source>
        <dbReference type="SAM" id="MobiDB-lite"/>
    </source>
</evidence>
<gene>
    <name evidence="2" type="ORF">EV644_11283</name>
</gene>
<organism evidence="2 3">
    <name type="scientific">Kribbella orskensis</name>
    <dbReference type="NCBI Taxonomy" id="2512216"/>
    <lineage>
        <taxon>Bacteria</taxon>
        <taxon>Bacillati</taxon>
        <taxon>Actinomycetota</taxon>
        <taxon>Actinomycetes</taxon>
        <taxon>Propionibacteriales</taxon>
        <taxon>Kribbellaceae</taxon>
        <taxon>Kribbella</taxon>
    </lineage>
</organism>
<sequence length="235" mass="25254">MAGRKVGTALLGSGLLAITVLGGAGGYGVGLWTTTETAATNGEASPLSGLNLPSAPPPQSPTPPAKKIVPDDSPALEADELTYKTRTFTARMAVKSRVRVQVPALWDFTQPDPPKLGRYTDPTKKRWIRIEAGFTVQRAPAESMAIRIGELKAIPANQMVKVLDQQVDPDTNNATLVYTYVPDSSVRYVIVRWIADETGNCIFEMGSTGLPQDEDALLAVLDRATETATRTDEDI</sequence>
<dbReference type="EMBL" id="SLWM01000012">
    <property type="protein sequence ID" value="TCO18335.1"/>
    <property type="molecule type" value="Genomic_DNA"/>
</dbReference>
<feature type="compositionally biased region" description="Pro residues" evidence="1">
    <location>
        <begin position="54"/>
        <end position="64"/>
    </location>
</feature>
<dbReference type="RefSeq" id="WP_132191896.1">
    <property type="nucleotide sequence ID" value="NZ_SLWM01000012.1"/>
</dbReference>